<evidence type="ECO:0000313" key="5">
    <source>
        <dbReference type="Proteomes" id="UP000193900"/>
    </source>
</evidence>
<reference evidence="4 5" key="1">
    <citation type="submission" date="2017-03" db="EMBL/GenBank/DDBJ databases">
        <authorList>
            <person name="Afonso C.L."/>
            <person name="Miller P.J."/>
            <person name="Scott M.A."/>
            <person name="Spackman E."/>
            <person name="Goraichik I."/>
            <person name="Dimitrov K.M."/>
            <person name="Suarez D.L."/>
            <person name="Swayne D.E."/>
        </authorList>
    </citation>
    <scope>NUCLEOTIDE SEQUENCE [LARGE SCALE GENOMIC DNA]</scope>
    <source>
        <strain evidence="4 5">CECT 7023</strain>
    </source>
</reference>
<dbReference type="AlphaFoldDB" id="A0A1Y5TW52"/>
<dbReference type="Gene3D" id="1.10.357.10">
    <property type="entry name" value="Tetracycline Repressor, domain 2"/>
    <property type="match status" value="1"/>
</dbReference>
<dbReference type="PROSITE" id="PS50977">
    <property type="entry name" value="HTH_TETR_2"/>
    <property type="match status" value="1"/>
</dbReference>
<dbReference type="InterPro" id="IPR050109">
    <property type="entry name" value="HTH-type_TetR-like_transc_reg"/>
</dbReference>
<dbReference type="PANTHER" id="PTHR30055">
    <property type="entry name" value="HTH-TYPE TRANSCRIPTIONAL REGULATOR RUTR"/>
    <property type="match status" value="1"/>
</dbReference>
<evidence type="ECO:0000256" key="2">
    <source>
        <dbReference type="PROSITE-ProRule" id="PRU00335"/>
    </source>
</evidence>
<keyword evidence="5" id="KW-1185">Reference proteome</keyword>
<feature type="DNA-binding region" description="H-T-H motif" evidence="2">
    <location>
        <begin position="30"/>
        <end position="49"/>
    </location>
</feature>
<dbReference type="OrthoDB" id="7914379at2"/>
<keyword evidence="1 2" id="KW-0238">DNA-binding</keyword>
<name>A0A1Y5TW52_9RHOB</name>
<dbReference type="GO" id="GO:0000976">
    <property type="term" value="F:transcription cis-regulatory region binding"/>
    <property type="evidence" value="ECO:0007669"/>
    <property type="project" value="TreeGrafter"/>
</dbReference>
<accession>A0A1Y5TW52</accession>
<dbReference type="Proteomes" id="UP000193900">
    <property type="component" value="Unassembled WGS sequence"/>
</dbReference>
<dbReference type="InterPro" id="IPR001647">
    <property type="entry name" value="HTH_TetR"/>
</dbReference>
<organism evidence="4 5">
    <name type="scientific">Roseisalinus antarcticus</name>
    <dbReference type="NCBI Taxonomy" id="254357"/>
    <lineage>
        <taxon>Bacteria</taxon>
        <taxon>Pseudomonadati</taxon>
        <taxon>Pseudomonadota</taxon>
        <taxon>Alphaproteobacteria</taxon>
        <taxon>Rhodobacterales</taxon>
        <taxon>Roseobacteraceae</taxon>
        <taxon>Roseisalinus</taxon>
    </lineage>
</organism>
<evidence type="ECO:0000259" key="3">
    <source>
        <dbReference type="PROSITE" id="PS50977"/>
    </source>
</evidence>
<dbReference type="EMBL" id="FWFZ01000032">
    <property type="protein sequence ID" value="SLN74887.1"/>
    <property type="molecule type" value="Genomic_DNA"/>
</dbReference>
<dbReference type="PANTHER" id="PTHR30055:SF146">
    <property type="entry name" value="HTH-TYPE TRANSCRIPTIONAL DUAL REGULATOR CECR"/>
    <property type="match status" value="1"/>
</dbReference>
<proteinExistence type="predicted"/>
<dbReference type="GO" id="GO:0003700">
    <property type="term" value="F:DNA-binding transcription factor activity"/>
    <property type="evidence" value="ECO:0007669"/>
    <property type="project" value="TreeGrafter"/>
</dbReference>
<sequence>MNEKDRQTRHDAISRAAYDLLAEHGYAGASMMRIATAAKASNETLYRWYGSKAGLFRTMVEDNAAQTRSMLLRALEDQTDPNETLERVASVFLGMLLGDRAILMNRAAAADQTGELGAAISAGGRAQVMPLLIRLMDRICNASDIPPDEAASLFVSLLVGDRQVKRIIHTSPAPSKAEIESTCARALPIFRQWISGTGA</sequence>
<dbReference type="Pfam" id="PF00440">
    <property type="entry name" value="TetR_N"/>
    <property type="match status" value="1"/>
</dbReference>
<evidence type="ECO:0000256" key="1">
    <source>
        <dbReference type="ARBA" id="ARBA00023125"/>
    </source>
</evidence>
<dbReference type="PRINTS" id="PR00455">
    <property type="entry name" value="HTHTETR"/>
</dbReference>
<evidence type="ECO:0000313" key="4">
    <source>
        <dbReference type="EMBL" id="SLN74887.1"/>
    </source>
</evidence>
<dbReference type="InterPro" id="IPR009057">
    <property type="entry name" value="Homeodomain-like_sf"/>
</dbReference>
<dbReference type="RefSeq" id="WP_085880599.1">
    <property type="nucleotide sequence ID" value="NZ_FWFZ01000032.1"/>
</dbReference>
<feature type="domain" description="HTH tetR-type" evidence="3">
    <location>
        <begin position="7"/>
        <end position="67"/>
    </location>
</feature>
<protein>
    <submittedName>
        <fullName evidence="4">Bacterial regulatory proteins, tetR family</fullName>
    </submittedName>
</protein>
<gene>
    <name evidence="4" type="ORF">ROA7023_03859</name>
</gene>
<dbReference type="SUPFAM" id="SSF46689">
    <property type="entry name" value="Homeodomain-like"/>
    <property type="match status" value="1"/>
</dbReference>